<gene>
    <name evidence="11" type="ORF">LSH36_209g01031</name>
</gene>
<dbReference type="InterPro" id="IPR000764">
    <property type="entry name" value="Uridine_kinase-like"/>
</dbReference>
<comment type="pathway">
    <text evidence="1">Pyrimidine metabolism; UMP biosynthesis via salvage pathway; UMP from uridine: step 1/1.</text>
</comment>
<dbReference type="GO" id="GO:0005524">
    <property type="term" value="F:ATP binding"/>
    <property type="evidence" value="ECO:0007669"/>
    <property type="project" value="InterPro"/>
</dbReference>
<dbReference type="EMBL" id="JAODUP010000209">
    <property type="protein sequence ID" value="KAK2156580.1"/>
    <property type="molecule type" value="Genomic_DNA"/>
</dbReference>
<evidence type="ECO:0000256" key="3">
    <source>
        <dbReference type="ARBA" id="ARBA00012137"/>
    </source>
</evidence>
<organism evidence="11 12">
    <name type="scientific">Paralvinella palmiformis</name>
    <dbReference type="NCBI Taxonomy" id="53620"/>
    <lineage>
        <taxon>Eukaryota</taxon>
        <taxon>Metazoa</taxon>
        <taxon>Spiralia</taxon>
        <taxon>Lophotrochozoa</taxon>
        <taxon>Annelida</taxon>
        <taxon>Polychaeta</taxon>
        <taxon>Sedentaria</taxon>
        <taxon>Canalipalpata</taxon>
        <taxon>Terebellida</taxon>
        <taxon>Terebelliformia</taxon>
        <taxon>Alvinellidae</taxon>
        <taxon>Paralvinella</taxon>
    </lineage>
</organism>
<dbReference type="AlphaFoldDB" id="A0AAD9N4M8"/>
<evidence type="ECO:0000256" key="5">
    <source>
        <dbReference type="ARBA" id="ARBA00022741"/>
    </source>
</evidence>
<evidence type="ECO:0000256" key="2">
    <source>
        <dbReference type="ARBA" id="ARBA00005408"/>
    </source>
</evidence>
<dbReference type="GO" id="GO:0004849">
    <property type="term" value="F:uridine kinase activity"/>
    <property type="evidence" value="ECO:0007669"/>
    <property type="project" value="UniProtKB-EC"/>
</dbReference>
<comment type="catalytic activity">
    <reaction evidence="8">
        <text>uridine + ATP = UMP + ADP + H(+)</text>
        <dbReference type="Rhea" id="RHEA:16825"/>
        <dbReference type="ChEBI" id="CHEBI:15378"/>
        <dbReference type="ChEBI" id="CHEBI:16704"/>
        <dbReference type="ChEBI" id="CHEBI:30616"/>
        <dbReference type="ChEBI" id="CHEBI:57865"/>
        <dbReference type="ChEBI" id="CHEBI:456216"/>
        <dbReference type="EC" id="2.7.1.48"/>
    </reaction>
</comment>
<dbReference type="PANTHER" id="PTHR10285">
    <property type="entry name" value="URIDINE KINASE"/>
    <property type="match status" value="1"/>
</dbReference>
<dbReference type="NCBIfam" id="NF004018">
    <property type="entry name" value="PRK05480.1"/>
    <property type="match status" value="1"/>
</dbReference>
<feature type="compositionally biased region" description="Polar residues" evidence="9">
    <location>
        <begin position="56"/>
        <end position="66"/>
    </location>
</feature>
<keyword evidence="6" id="KW-0418">Kinase</keyword>
<comment type="caution">
    <text evidence="11">The sequence shown here is derived from an EMBL/GenBank/DDBJ whole genome shotgun (WGS) entry which is preliminary data.</text>
</comment>
<dbReference type="EC" id="2.7.1.48" evidence="3"/>
<feature type="region of interest" description="Disordered" evidence="9">
    <location>
        <begin position="1"/>
        <end position="74"/>
    </location>
</feature>
<evidence type="ECO:0000313" key="12">
    <source>
        <dbReference type="Proteomes" id="UP001208570"/>
    </source>
</evidence>
<evidence type="ECO:0000256" key="8">
    <source>
        <dbReference type="ARBA" id="ARBA00048909"/>
    </source>
</evidence>
<keyword evidence="4" id="KW-0808">Transferase</keyword>
<proteinExistence type="inferred from homology"/>
<dbReference type="InterPro" id="IPR006083">
    <property type="entry name" value="PRK/URK"/>
</dbReference>
<evidence type="ECO:0000256" key="9">
    <source>
        <dbReference type="SAM" id="MobiDB-lite"/>
    </source>
</evidence>
<keyword evidence="5" id="KW-0547">Nucleotide-binding</keyword>
<dbReference type="Proteomes" id="UP001208570">
    <property type="component" value="Unassembled WGS sequence"/>
</dbReference>
<accession>A0AAD9N4M8</accession>
<evidence type="ECO:0000256" key="4">
    <source>
        <dbReference type="ARBA" id="ARBA00022679"/>
    </source>
</evidence>
<dbReference type="InterPro" id="IPR027417">
    <property type="entry name" value="P-loop_NTPase"/>
</dbReference>
<evidence type="ECO:0000256" key="7">
    <source>
        <dbReference type="ARBA" id="ARBA00047436"/>
    </source>
</evidence>
<evidence type="ECO:0000256" key="6">
    <source>
        <dbReference type="ARBA" id="ARBA00022777"/>
    </source>
</evidence>
<evidence type="ECO:0000259" key="10">
    <source>
        <dbReference type="Pfam" id="PF00485"/>
    </source>
</evidence>
<dbReference type="PRINTS" id="PR00988">
    <property type="entry name" value="URIDINKINASE"/>
</dbReference>
<evidence type="ECO:0000256" key="1">
    <source>
        <dbReference type="ARBA" id="ARBA00004690"/>
    </source>
</evidence>
<reference evidence="11" key="1">
    <citation type="journal article" date="2023" name="Mol. Biol. Evol.">
        <title>Third-Generation Sequencing Reveals the Adaptive Role of the Epigenome in Three Deep-Sea Polychaetes.</title>
        <authorList>
            <person name="Perez M."/>
            <person name="Aroh O."/>
            <person name="Sun Y."/>
            <person name="Lan Y."/>
            <person name="Juniper S.K."/>
            <person name="Young C.R."/>
            <person name="Angers B."/>
            <person name="Qian P.Y."/>
        </authorList>
    </citation>
    <scope>NUCLEOTIDE SEQUENCE</scope>
    <source>
        <strain evidence="11">P08H-3</strain>
    </source>
</reference>
<name>A0AAD9N4M8_9ANNE</name>
<dbReference type="CDD" id="cd02023">
    <property type="entry name" value="UMPK"/>
    <property type="match status" value="1"/>
</dbReference>
<comment type="catalytic activity">
    <reaction evidence="7">
        <text>cytidine + ATP = CMP + ADP + H(+)</text>
        <dbReference type="Rhea" id="RHEA:24674"/>
        <dbReference type="ChEBI" id="CHEBI:15378"/>
        <dbReference type="ChEBI" id="CHEBI:17562"/>
        <dbReference type="ChEBI" id="CHEBI:30616"/>
        <dbReference type="ChEBI" id="CHEBI:60377"/>
        <dbReference type="ChEBI" id="CHEBI:456216"/>
        <dbReference type="EC" id="2.7.1.48"/>
    </reaction>
</comment>
<dbReference type="SUPFAM" id="SSF52540">
    <property type="entry name" value="P-loop containing nucleoside triphosphate hydrolases"/>
    <property type="match status" value="1"/>
</dbReference>
<comment type="similarity">
    <text evidence="2">Belongs to the uridine kinase family.</text>
</comment>
<feature type="domain" description="Phosphoribulokinase/uridine kinase" evidence="10">
    <location>
        <begin position="98"/>
        <end position="267"/>
    </location>
</feature>
<dbReference type="Gene3D" id="3.40.50.300">
    <property type="entry name" value="P-loop containing nucleotide triphosphate hydrolases"/>
    <property type="match status" value="1"/>
</dbReference>
<protein>
    <recommendedName>
        <fullName evidence="3">uridine/cytidine kinase</fullName>
        <ecNumber evidence="3">2.7.1.48</ecNumber>
    </recommendedName>
</protein>
<dbReference type="Pfam" id="PF00485">
    <property type="entry name" value="PRK"/>
    <property type="match status" value="1"/>
</dbReference>
<sequence>MSAFNYNYEPPSSASSDSGSGSGEDNDKAIGTPPVSPRTSPKSPLKISGGKKRVRTASNSTSSPSTEGPVVRSGSRTIYTAGRPPWYDTQGQLKEAFVIGICGGSASGKTTVSKRIIEALDVQWVSLLSMDSFYKILNEEQHKLANQNEYNFDCPDAFDFELLIETLKRLKEGKSVEKTIYGANVVIFEGIMNFVNKELRDLMDMKVFVDTDPDIRLARRLRRDITERGRELEGVLKQYNTFVKPAYDHYIEPTMTYADIIVPRGEYNVKVVKTMLQLI</sequence>
<keyword evidence="12" id="KW-1185">Reference proteome</keyword>
<evidence type="ECO:0000313" key="11">
    <source>
        <dbReference type="EMBL" id="KAK2156580.1"/>
    </source>
</evidence>